<dbReference type="EMBL" id="JSCE01000178">
    <property type="protein sequence ID" value="KHM51674.1"/>
    <property type="molecule type" value="Genomic_DNA"/>
</dbReference>
<dbReference type="PANTHER" id="PTHR24321">
    <property type="entry name" value="DEHYDROGENASES, SHORT CHAIN"/>
    <property type="match status" value="1"/>
</dbReference>
<proteinExistence type="inferred from homology"/>
<accession>A0A0B2JVM6</accession>
<dbReference type="Pfam" id="PF13561">
    <property type="entry name" value="adh_short_C2"/>
    <property type="match status" value="1"/>
</dbReference>
<dbReference type="Gene3D" id="3.40.50.720">
    <property type="entry name" value="NAD(P)-binding Rossmann-like Domain"/>
    <property type="match status" value="1"/>
</dbReference>
<name>A0A0B2JVM6_9FIRM</name>
<evidence type="ECO:0000256" key="1">
    <source>
        <dbReference type="ARBA" id="ARBA00006484"/>
    </source>
</evidence>
<dbReference type="RefSeq" id="WP_039209570.1">
    <property type="nucleotide sequence ID" value="NZ_JSCE01000178.1"/>
</dbReference>
<gene>
    <name evidence="3" type="ORF">NZ47_09155</name>
</gene>
<dbReference type="InterPro" id="IPR002347">
    <property type="entry name" value="SDR_fam"/>
</dbReference>
<dbReference type="PROSITE" id="PS00061">
    <property type="entry name" value="ADH_SHORT"/>
    <property type="match status" value="1"/>
</dbReference>
<dbReference type="GO" id="GO:0016491">
    <property type="term" value="F:oxidoreductase activity"/>
    <property type="evidence" value="ECO:0007669"/>
    <property type="project" value="UniProtKB-KW"/>
</dbReference>
<comment type="similarity">
    <text evidence="1">Belongs to the short-chain dehydrogenases/reductases (SDR) family.</text>
</comment>
<evidence type="ECO:0000256" key="2">
    <source>
        <dbReference type="ARBA" id="ARBA00023002"/>
    </source>
</evidence>
<comment type="caution">
    <text evidence="3">The sequence shown here is derived from an EMBL/GenBank/DDBJ whole genome shotgun (WGS) entry which is preliminary data.</text>
</comment>
<dbReference type="Proteomes" id="UP000030993">
    <property type="component" value="Unassembled WGS sequence"/>
</dbReference>
<dbReference type="SUPFAM" id="SSF51735">
    <property type="entry name" value="NAD(P)-binding Rossmann-fold domains"/>
    <property type="match status" value="1"/>
</dbReference>
<dbReference type="PRINTS" id="PR00081">
    <property type="entry name" value="GDHRDH"/>
</dbReference>
<dbReference type="CDD" id="cd05233">
    <property type="entry name" value="SDR_c"/>
    <property type="match status" value="1"/>
</dbReference>
<keyword evidence="4" id="KW-1185">Reference proteome</keyword>
<dbReference type="InterPro" id="IPR036291">
    <property type="entry name" value="NAD(P)-bd_dom_sf"/>
</dbReference>
<dbReference type="AlphaFoldDB" id="A0A0B2JVM6"/>
<organism evidence="3 4">
    <name type="scientific">Anaerovibrio lipolyticus</name>
    <dbReference type="NCBI Taxonomy" id="82374"/>
    <lineage>
        <taxon>Bacteria</taxon>
        <taxon>Bacillati</taxon>
        <taxon>Bacillota</taxon>
        <taxon>Negativicutes</taxon>
        <taxon>Selenomonadales</taxon>
        <taxon>Selenomonadaceae</taxon>
        <taxon>Anaerovibrio</taxon>
    </lineage>
</organism>
<dbReference type="PRINTS" id="PR00080">
    <property type="entry name" value="SDRFAMILY"/>
</dbReference>
<evidence type="ECO:0000313" key="3">
    <source>
        <dbReference type="EMBL" id="KHM51674.1"/>
    </source>
</evidence>
<dbReference type="PANTHER" id="PTHR24321:SF8">
    <property type="entry name" value="ESTRADIOL 17-BETA-DEHYDROGENASE 8-RELATED"/>
    <property type="match status" value="1"/>
</dbReference>
<dbReference type="InterPro" id="IPR020904">
    <property type="entry name" value="Sc_DH/Rdtase_CS"/>
</dbReference>
<keyword evidence="2" id="KW-0560">Oxidoreductase</keyword>
<evidence type="ECO:0000313" key="4">
    <source>
        <dbReference type="Proteomes" id="UP000030993"/>
    </source>
</evidence>
<sequence length="241" mass="26759">MNWVVVTGDTGSLGSAIIEKIIGETSFGIIGIGRRENEFTDKVAKLYPERYWHLSFDLNDADNIKELFNKKIRPIGRIYGFVNNAANAYDDLVTNIHLEPLERMYRINVFSPMLLTKYIIRDMLVSKLSGSIVHISSVSAHTGYKGLAMYASTKGALEAFSKGTAREWGSRGIRSNVVAPGFMETAISAKLTDEQRNKIYKRTSLKKATDVNSVAELVVFLMTEKAKSITGTTLHVDNGTI</sequence>
<reference evidence="3 4" key="1">
    <citation type="journal article" date="2013" name="PLoS ONE">
        <title>Identification and characterization of three novel lipases belonging to families II and V from Anaerovibrio lipolyticus 5ST.</title>
        <authorList>
            <person name="Prive F."/>
            <person name="Kaderbhai N.N."/>
            <person name="Girdwood S."/>
            <person name="Worgan H.J."/>
            <person name="Pinloche E."/>
            <person name="Scollan N.D."/>
            <person name="Huws S.A."/>
            <person name="Newbold C.J."/>
        </authorList>
    </citation>
    <scope>NUCLEOTIDE SEQUENCE [LARGE SCALE GENOMIC DNA]</scope>
    <source>
        <strain evidence="3 4">5S</strain>
    </source>
</reference>
<dbReference type="STRING" id="82374.NZ47_09155"/>
<protein>
    <submittedName>
        <fullName evidence="3">3-oxoacyl-ACP reductase</fullName>
    </submittedName>
</protein>